<evidence type="ECO:0000313" key="3">
    <source>
        <dbReference type="Proteomes" id="UP000011682"/>
    </source>
</evidence>
<dbReference type="AlphaFoldDB" id="S9QP62"/>
<feature type="region of interest" description="Disordered" evidence="1">
    <location>
        <begin position="55"/>
        <end position="74"/>
    </location>
</feature>
<feature type="region of interest" description="Disordered" evidence="1">
    <location>
        <begin position="1"/>
        <end position="30"/>
    </location>
</feature>
<name>S9QP62_CYSF2</name>
<accession>S9QP62</accession>
<sequence>MVHTPPFLLLPHAGKEGASAAPEAVVSKEPKKERMPRVDWAKLLRRRFALAVSRSQILERNNDHGPSANKRGSK</sequence>
<evidence type="ECO:0000256" key="1">
    <source>
        <dbReference type="SAM" id="MobiDB-lite"/>
    </source>
</evidence>
<protein>
    <submittedName>
        <fullName evidence="2">Uncharacterized protein</fullName>
    </submittedName>
</protein>
<gene>
    <name evidence="2" type="ORF">D187_004119</name>
</gene>
<reference evidence="2" key="1">
    <citation type="submission" date="2013-05" db="EMBL/GenBank/DDBJ databases">
        <title>Genome assembly of Cystobacter fuscus DSM 2262.</title>
        <authorList>
            <person name="Sharma G."/>
            <person name="Khatri I."/>
            <person name="Kaur C."/>
            <person name="Mayilraj S."/>
            <person name="Subramanian S."/>
        </authorList>
    </citation>
    <scope>NUCLEOTIDE SEQUENCE [LARGE SCALE GENOMIC DNA]</scope>
    <source>
        <strain evidence="2">DSM 2262</strain>
    </source>
</reference>
<comment type="caution">
    <text evidence="2">The sequence shown here is derived from an EMBL/GenBank/DDBJ whole genome shotgun (WGS) entry which is preliminary data.</text>
</comment>
<keyword evidence="3" id="KW-1185">Reference proteome</keyword>
<organism evidence="2 3">
    <name type="scientific">Cystobacter fuscus (strain ATCC 25194 / DSM 2262 / NBRC 100088 / M29)</name>
    <dbReference type="NCBI Taxonomy" id="1242864"/>
    <lineage>
        <taxon>Bacteria</taxon>
        <taxon>Pseudomonadati</taxon>
        <taxon>Myxococcota</taxon>
        <taxon>Myxococcia</taxon>
        <taxon>Myxococcales</taxon>
        <taxon>Cystobacterineae</taxon>
        <taxon>Archangiaceae</taxon>
        <taxon>Cystobacter</taxon>
    </lineage>
</organism>
<dbReference type="Proteomes" id="UP000011682">
    <property type="component" value="Unassembled WGS sequence"/>
</dbReference>
<proteinExistence type="predicted"/>
<evidence type="ECO:0000313" key="2">
    <source>
        <dbReference type="EMBL" id="EPX58363.1"/>
    </source>
</evidence>
<dbReference type="EMBL" id="ANAH02000025">
    <property type="protein sequence ID" value="EPX58363.1"/>
    <property type="molecule type" value="Genomic_DNA"/>
</dbReference>